<feature type="chain" id="PRO_5002730987" evidence="1">
    <location>
        <begin position="18"/>
        <end position="192"/>
    </location>
</feature>
<protein>
    <submittedName>
        <fullName evidence="2">Protein CBG18713</fullName>
    </submittedName>
</protein>
<evidence type="ECO:0000313" key="4">
    <source>
        <dbReference type="WormBase" id="CBG18713"/>
    </source>
</evidence>
<reference evidence="2 3" key="2">
    <citation type="journal article" date="2011" name="PLoS Genet.">
        <title>Caenorhabditis briggsae recombinant inbred line genotypes reveal inter-strain incompatibility and the evolution of recombination.</title>
        <authorList>
            <person name="Ross J.A."/>
            <person name="Koboldt D.C."/>
            <person name="Staisch J.E."/>
            <person name="Chamberlin H.M."/>
            <person name="Gupta B.P."/>
            <person name="Miller R.D."/>
            <person name="Baird S.E."/>
            <person name="Haag E.S."/>
        </authorList>
    </citation>
    <scope>NUCLEOTIDE SEQUENCE [LARGE SCALE GENOMIC DNA]</scope>
    <source>
        <strain evidence="2 3">AF16</strain>
    </source>
</reference>
<dbReference type="InParanoid" id="A8XTY9"/>
<feature type="signal peptide" evidence="1">
    <location>
        <begin position="1"/>
        <end position="17"/>
    </location>
</feature>
<accession>A8XTY9</accession>
<dbReference type="EMBL" id="HE601462">
    <property type="protein sequence ID" value="CAP36115.1"/>
    <property type="molecule type" value="Genomic_DNA"/>
</dbReference>
<gene>
    <name evidence="2 4" type="ORF">CBG18713</name>
    <name evidence="2" type="ORF">CBG_18713</name>
</gene>
<dbReference type="OMA" id="SYRLMEN"/>
<dbReference type="AlphaFoldDB" id="A8XTY9"/>
<evidence type="ECO:0000256" key="1">
    <source>
        <dbReference type="SAM" id="SignalP"/>
    </source>
</evidence>
<dbReference type="HOGENOM" id="CLU_1416322_0_0_1"/>
<evidence type="ECO:0000313" key="2">
    <source>
        <dbReference type="EMBL" id="CAP36115.1"/>
    </source>
</evidence>
<dbReference type="eggNOG" id="ENOG502TF9C">
    <property type="taxonomic scope" value="Eukaryota"/>
</dbReference>
<proteinExistence type="predicted"/>
<dbReference type="CTD" id="8572910"/>
<reference evidence="2 3" key="1">
    <citation type="journal article" date="2003" name="PLoS Biol.">
        <title>The genome sequence of Caenorhabditis briggsae: a platform for comparative genomics.</title>
        <authorList>
            <person name="Stein L.D."/>
            <person name="Bao Z."/>
            <person name="Blasiar D."/>
            <person name="Blumenthal T."/>
            <person name="Brent M.R."/>
            <person name="Chen N."/>
            <person name="Chinwalla A."/>
            <person name="Clarke L."/>
            <person name="Clee C."/>
            <person name="Coghlan A."/>
            <person name="Coulson A."/>
            <person name="D'Eustachio P."/>
            <person name="Fitch D.H."/>
            <person name="Fulton L.A."/>
            <person name="Fulton R.E."/>
            <person name="Griffiths-Jones S."/>
            <person name="Harris T.W."/>
            <person name="Hillier L.W."/>
            <person name="Kamath R."/>
            <person name="Kuwabara P.E."/>
            <person name="Mardis E.R."/>
            <person name="Marra M.A."/>
            <person name="Miner T.L."/>
            <person name="Minx P."/>
            <person name="Mullikin J.C."/>
            <person name="Plumb R.W."/>
            <person name="Rogers J."/>
            <person name="Schein J.E."/>
            <person name="Sohrmann M."/>
            <person name="Spieth J."/>
            <person name="Stajich J.E."/>
            <person name="Wei C."/>
            <person name="Willey D."/>
            <person name="Wilson R.K."/>
            <person name="Durbin R."/>
            <person name="Waterston R.H."/>
        </authorList>
    </citation>
    <scope>NUCLEOTIDE SEQUENCE [LARGE SCALE GENOMIC DNA]</scope>
    <source>
        <strain evidence="2 3">AF16</strain>
    </source>
</reference>
<dbReference type="KEGG" id="cbr:CBG_18713"/>
<name>A8XTY9_CAEBR</name>
<dbReference type="RefSeq" id="XP_002629827.1">
    <property type="nucleotide sequence ID" value="XM_002629781.1"/>
</dbReference>
<dbReference type="WormBase" id="CBG18713">
    <property type="protein sequence ID" value="CBP23784"/>
    <property type="gene ID" value="WBGene00038085"/>
</dbReference>
<keyword evidence="3" id="KW-1185">Reference proteome</keyword>
<sequence>MWVLLILMLIATPTIHGRAPVVEIPEFTDLNGSQYNITTLMPQVFLHTGEFLINSSMCLHYSFKLLETRVKLLSHTCQLSTGGYCVLDKFTYPKDTEGCTYLRPWKHHDDRFKFYFILERRPRKLGAYYHQRVREGKRKRHVVRRSTKVIGQLNLYGLVDCKNVCNLGLGEKKLGSYSDGTFHSGRASRYNK</sequence>
<evidence type="ECO:0000313" key="3">
    <source>
        <dbReference type="Proteomes" id="UP000008549"/>
    </source>
</evidence>
<organism evidence="2 3">
    <name type="scientific">Caenorhabditis briggsae</name>
    <dbReference type="NCBI Taxonomy" id="6238"/>
    <lineage>
        <taxon>Eukaryota</taxon>
        <taxon>Metazoa</taxon>
        <taxon>Ecdysozoa</taxon>
        <taxon>Nematoda</taxon>
        <taxon>Chromadorea</taxon>
        <taxon>Rhabditida</taxon>
        <taxon>Rhabditina</taxon>
        <taxon>Rhabditomorpha</taxon>
        <taxon>Rhabditoidea</taxon>
        <taxon>Rhabditidae</taxon>
        <taxon>Peloderinae</taxon>
        <taxon>Caenorhabditis</taxon>
    </lineage>
</organism>
<dbReference type="Proteomes" id="UP000008549">
    <property type="component" value="Unassembled WGS sequence"/>
</dbReference>
<dbReference type="GeneID" id="8572910"/>
<keyword evidence="1" id="KW-0732">Signal</keyword>
<dbReference type="FunCoup" id="A8XTY9">
    <property type="interactions" value="1366"/>
</dbReference>